<dbReference type="AlphaFoldDB" id="A0AAI9UQR1"/>
<dbReference type="Pfam" id="PF06985">
    <property type="entry name" value="HET"/>
    <property type="match status" value="1"/>
</dbReference>
<organism evidence="3 4">
    <name type="scientific">Colletotrichum melonis</name>
    <dbReference type="NCBI Taxonomy" id="1209925"/>
    <lineage>
        <taxon>Eukaryota</taxon>
        <taxon>Fungi</taxon>
        <taxon>Dikarya</taxon>
        <taxon>Ascomycota</taxon>
        <taxon>Pezizomycotina</taxon>
        <taxon>Sordariomycetes</taxon>
        <taxon>Hypocreomycetidae</taxon>
        <taxon>Glomerellales</taxon>
        <taxon>Glomerellaceae</taxon>
        <taxon>Colletotrichum</taxon>
        <taxon>Colletotrichum acutatum species complex</taxon>
    </lineage>
</organism>
<evidence type="ECO:0000259" key="2">
    <source>
        <dbReference type="Pfam" id="PF06985"/>
    </source>
</evidence>
<feature type="compositionally biased region" description="Polar residues" evidence="1">
    <location>
        <begin position="992"/>
        <end position="1008"/>
    </location>
</feature>
<keyword evidence="4" id="KW-1185">Reference proteome</keyword>
<protein>
    <recommendedName>
        <fullName evidence="2">Heterokaryon incompatibility domain-containing protein</fullName>
    </recommendedName>
</protein>
<evidence type="ECO:0000313" key="4">
    <source>
        <dbReference type="Proteomes" id="UP001239795"/>
    </source>
</evidence>
<feature type="domain" description="Heterokaryon incompatibility" evidence="2">
    <location>
        <begin position="204"/>
        <end position="359"/>
    </location>
</feature>
<feature type="region of interest" description="Disordered" evidence="1">
    <location>
        <begin position="88"/>
        <end position="112"/>
    </location>
</feature>
<gene>
    <name evidence="3" type="ORF">CMEL01_14349</name>
</gene>
<evidence type="ECO:0000313" key="3">
    <source>
        <dbReference type="EMBL" id="KAK1461395.1"/>
    </source>
</evidence>
<dbReference type="InterPro" id="IPR052895">
    <property type="entry name" value="HetReg/Transcr_Mod"/>
</dbReference>
<dbReference type="InterPro" id="IPR010730">
    <property type="entry name" value="HET"/>
</dbReference>
<dbReference type="PANTHER" id="PTHR24148:SF73">
    <property type="entry name" value="HET DOMAIN PROTEIN (AFU_ORTHOLOGUE AFUA_8G01020)"/>
    <property type="match status" value="1"/>
</dbReference>
<feature type="region of interest" description="Disordered" evidence="1">
    <location>
        <begin position="992"/>
        <end position="1012"/>
    </location>
</feature>
<comment type="caution">
    <text evidence="3">The sequence shown here is derived from an EMBL/GenBank/DDBJ whole genome shotgun (WGS) entry which is preliminary data.</text>
</comment>
<sequence length="1051" mass="119468">MPLQNDMKGPSGPFELSHLLQLTGVVSLSNFRIERREAEIWAMRDCKFLIFDPDSEPIDNRMGKSKYDASEPDSAGKLDLTTTSCILADDDDGQDAEPQSSGKSKGKEVAREGFHITESRTDATFHIMSSLGPNYGPLLCGNPAHTTEADCGREPEASCSICSKCPEFPHDRKTSNFRLFRPRDKFPELFKDDVPAADNICAHYLAVSYCWPPKQVDHKGQVVDIPRSYKVRDLDGTVRDNRALDDVLDRAVDAANKFGVRMIWIDQECLPQPPDDDKPPGREEKELGIQAMDIIYNRALITAGLQDVEISNQLQLETLLGVASQSKPIRSYRDLDIIIEFLDKVKNDRWYTRAWVIQEAISAGDNLCLAFRRGPQVSDKSKTRMPTVRRGLPKHSLESEPRHLPSDVIFLMVEEFRRIVQAAKMFLQRTAFAAAPWGPNIYTDGRLRPREQAVAVAETLHPVFWKPEHHNFRFGVVGATMFGIRPTVDAAGALTLLKTRECYQDEDRIVIMANMCGYEFRFSPKLIAEHCISLRVALLALSILNCDFSLLVPEAYADASVVNDLDEPNLRLLQTYRPGWVHPFDIDHHFLQQVTIRGFNIPQTQTRDTRFGVIRIPAYLWEVSYEPIDLTPIKFRWKEEWMLMMCLSTKFVRQKDEDEEAYRVRKKAINERQDRPGAYTFLKRELGENGVISNDSPFWSGIESYAGTVEFKLVLLAERLKNFPKYQTIFSQIFFDILKLLLSQADADSRALGVANSIWQSMRVDLVSPDQPELPDIVCESLFQHPAVQNTPFKTIKLDKARDEEHHQMWLFHRIMTHGSLYIARYVPEPKVDTAGMPHPTIKGARVENNEISEIAGWEYLAESFGVKPAVEESLMERQQRLIMQSHVFSAANIQDYFETEDDTKRKDRIRTFGTHLTPGVLTATTDKIARALAGDTEDRRAKKLFSVFDVDGPCTVATPHGPSWEMIPHPPLRSMSTCWVVEVSRPTANDTRLTLEGSNPSSSNVHKSNNDELPSMSIRVLDKVKGVWPIMQVIPREKYTVIDTRDVVPT</sequence>
<dbReference type="Proteomes" id="UP001239795">
    <property type="component" value="Unassembled WGS sequence"/>
</dbReference>
<accession>A0AAI9UQR1</accession>
<name>A0AAI9UQR1_9PEZI</name>
<dbReference type="PANTHER" id="PTHR24148">
    <property type="entry name" value="ANKYRIN REPEAT DOMAIN-CONTAINING PROTEIN 39 HOMOLOG-RELATED"/>
    <property type="match status" value="1"/>
</dbReference>
<reference evidence="3 4" key="1">
    <citation type="submission" date="2016-10" db="EMBL/GenBank/DDBJ databases">
        <title>The genome sequence of Colletotrichum fioriniae PJ7.</title>
        <authorList>
            <person name="Baroncelli R."/>
        </authorList>
    </citation>
    <scope>NUCLEOTIDE SEQUENCE [LARGE SCALE GENOMIC DNA]</scope>
    <source>
        <strain evidence="3">Col 31</strain>
    </source>
</reference>
<evidence type="ECO:0000256" key="1">
    <source>
        <dbReference type="SAM" id="MobiDB-lite"/>
    </source>
</evidence>
<dbReference type="EMBL" id="MLGG01000010">
    <property type="protein sequence ID" value="KAK1461395.1"/>
    <property type="molecule type" value="Genomic_DNA"/>
</dbReference>
<proteinExistence type="predicted"/>